<proteinExistence type="predicted"/>
<evidence type="ECO:0000256" key="2">
    <source>
        <dbReference type="SAM" id="SignalP"/>
    </source>
</evidence>
<keyword evidence="1" id="KW-0812">Transmembrane</keyword>
<feature type="chain" id="PRO_5004396896" evidence="2">
    <location>
        <begin position="26"/>
        <end position="152"/>
    </location>
</feature>
<evidence type="ECO:0000313" key="4">
    <source>
        <dbReference type="Proteomes" id="UP000018300"/>
    </source>
</evidence>
<dbReference type="Gene3D" id="2.60.120.220">
    <property type="entry name" value="Satellite virus coat domain"/>
    <property type="match status" value="1"/>
</dbReference>
<name>R5L9T2_9FIRM</name>
<keyword evidence="1" id="KW-1133">Transmembrane helix</keyword>
<keyword evidence="1" id="KW-0472">Membrane</keyword>
<dbReference type="AlphaFoldDB" id="R5L9T2"/>
<feature type="transmembrane region" description="Helical" evidence="1">
    <location>
        <begin position="121"/>
        <end position="145"/>
    </location>
</feature>
<feature type="signal peptide" evidence="2">
    <location>
        <begin position="1"/>
        <end position="25"/>
    </location>
</feature>
<comment type="caution">
    <text evidence="3">The sequence shown here is derived from an EMBL/GenBank/DDBJ whole genome shotgun (WGS) entry which is preliminary data.</text>
</comment>
<dbReference type="Proteomes" id="UP000018300">
    <property type="component" value="Unassembled WGS sequence"/>
</dbReference>
<evidence type="ECO:0000313" key="3">
    <source>
        <dbReference type="EMBL" id="CCY75965.1"/>
    </source>
</evidence>
<accession>R5L9T2</accession>
<dbReference type="EMBL" id="CAYU010000018">
    <property type="protein sequence ID" value="CCY75965.1"/>
    <property type="molecule type" value="Genomic_DNA"/>
</dbReference>
<organism evidence="3 4">
    <name type="scientific">Eshraghiella crossota CAG:259</name>
    <dbReference type="NCBI Taxonomy" id="1263062"/>
    <lineage>
        <taxon>Bacteria</taxon>
        <taxon>Bacillati</taxon>
        <taxon>Bacillota</taxon>
        <taxon>Clostridia</taxon>
        <taxon>Lachnospirales</taxon>
        <taxon>Lachnospiraceae</taxon>
        <taxon>Eshraghiella</taxon>
    </lineage>
</organism>
<keyword evidence="2" id="KW-0732">Signal</keyword>
<protein>
    <submittedName>
        <fullName evidence="3">Uncharacterized protein</fullName>
    </submittedName>
</protein>
<reference evidence="3" key="1">
    <citation type="submission" date="2012-11" db="EMBL/GenBank/DDBJ databases">
        <title>Dependencies among metagenomic species, viruses, plasmids and units of genetic variation.</title>
        <authorList>
            <person name="Nielsen H.B."/>
            <person name="Almeida M."/>
            <person name="Juncker A.S."/>
            <person name="Rasmussen S."/>
            <person name="Li J."/>
            <person name="Sunagawa S."/>
            <person name="Plichta D."/>
            <person name="Gautier L."/>
            <person name="Le Chatelier E."/>
            <person name="Peletier E."/>
            <person name="Bonde I."/>
            <person name="Nielsen T."/>
            <person name="Manichanh C."/>
            <person name="Arumugam M."/>
            <person name="Batto J."/>
            <person name="Santos M.B.Q.D."/>
            <person name="Blom N."/>
            <person name="Borruel N."/>
            <person name="Burgdorf K.S."/>
            <person name="Boumezbeur F."/>
            <person name="Casellas F."/>
            <person name="Dore J."/>
            <person name="Guarner F."/>
            <person name="Hansen T."/>
            <person name="Hildebrand F."/>
            <person name="Kaas R.S."/>
            <person name="Kennedy S."/>
            <person name="Kristiansen K."/>
            <person name="Kultima J.R."/>
            <person name="Leonard P."/>
            <person name="Levenez F."/>
            <person name="Lund O."/>
            <person name="Moumen B."/>
            <person name="Le Paslier D."/>
            <person name="Pons N."/>
            <person name="Pedersen O."/>
            <person name="Prifti E."/>
            <person name="Qin J."/>
            <person name="Raes J."/>
            <person name="Tap J."/>
            <person name="Tims S."/>
            <person name="Ussery D.W."/>
            <person name="Yamada T."/>
            <person name="MetaHit consortium"/>
            <person name="Renault P."/>
            <person name="Sicheritz-Ponten T."/>
            <person name="Bork P."/>
            <person name="Wang J."/>
            <person name="Brunak S."/>
            <person name="Ehrlich S.D."/>
        </authorList>
    </citation>
    <scope>NUCLEOTIDE SEQUENCE [LARGE SCALE GENOMIC DNA]</scope>
</reference>
<evidence type="ECO:0000256" key="1">
    <source>
        <dbReference type="SAM" id="Phobius"/>
    </source>
</evidence>
<sequence>MRNRILSILLCLCMAACMLPTVAFAADTGKAIRLGTDALNKNVNTAAAPTVYFGQDHENNPGAWRVFGYNGSGVAGAQDGLLPFMGANGNWWIGEKDTGVKAAADSTIAAGSSAIVEKSPLAVIAVTVAGTSLLSNIVLILYIVLKKKKGLV</sequence>
<gene>
    <name evidence="3" type="ORF">BN569_01835</name>
</gene>